<dbReference type="InterPro" id="IPR016181">
    <property type="entry name" value="Acyl_CoA_acyltransferase"/>
</dbReference>
<dbReference type="GO" id="GO:0008080">
    <property type="term" value="F:N-acetyltransferase activity"/>
    <property type="evidence" value="ECO:0007669"/>
    <property type="project" value="InterPro"/>
</dbReference>
<gene>
    <name evidence="3" type="ORF">GDO54_009745</name>
</gene>
<dbReference type="PROSITE" id="PS51186">
    <property type="entry name" value="GNAT"/>
    <property type="match status" value="1"/>
</dbReference>
<name>A0AAV3AYX9_PYXAD</name>
<evidence type="ECO:0000259" key="2">
    <source>
        <dbReference type="PROSITE" id="PS51186"/>
    </source>
</evidence>
<sequence length="156" mass="18015">MILVVMGLWFGTRYLFMAYVRFSLSDDMLDIRKYYLERDDYSFWVAESGGELVGTVAALPSSEPGGEKHLELKRLSVSKSHRGKGIAKALCRMVIDFARERDCEAVVLTTTLAQISAWKMYEKMGFRRVQSFIPPNFLYKLFSFKVLAYQYDLPSH</sequence>
<dbReference type="InterPro" id="IPR050769">
    <property type="entry name" value="NAT_camello-type"/>
</dbReference>
<dbReference type="PANTHER" id="PTHR13947">
    <property type="entry name" value="GNAT FAMILY N-ACETYLTRANSFERASE"/>
    <property type="match status" value="1"/>
</dbReference>
<dbReference type="AlphaFoldDB" id="A0AAV3AYX9"/>
<dbReference type="PANTHER" id="PTHR13947:SF59">
    <property type="entry name" value="N-ACETYLTRANSFERASE CML6-RELATED"/>
    <property type="match status" value="1"/>
</dbReference>
<dbReference type="Pfam" id="PF00583">
    <property type="entry name" value="Acetyltransf_1"/>
    <property type="match status" value="1"/>
</dbReference>
<feature type="domain" description="N-acetyltransferase" evidence="2">
    <location>
        <begin position="1"/>
        <end position="154"/>
    </location>
</feature>
<organism evidence="3 4">
    <name type="scientific">Pyxicephalus adspersus</name>
    <name type="common">African bullfrog</name>
    <dbReference type="NCBI Taxonomy" id="30357"/>
    <lineage>
        <taxon>Eukaryota</taxon>
        <taxon>Metazoa</taxon>
        <taxon>Chordata</taxon>
        <taxon>Craniata</taxon>
        <taxon>Vertebrata</taxon>
        <taxon>Euteleostomi</taxon>
        <taxon>Amphibia</taxon>
        <taxon>Batrachia</taxon>
        <taxon>Anura</taxon>
        <taxon>Neobatrachia</taxon>
        <taxon>Ranoidea</taxon>
        <taxon>Pyxicephalidae</taxon>
        <taxon>Pyxicephalinae</taxon>
        <taxon>Pyxicephalus</taxon>
    </lineage>
</organism>
<evidence type="ECO:0000313" key="3">
    <source>
        <dbReference type="EMBL" id="DBA29522.1"/>
    </source>
</evidence>
<dbReference type="SUPFAM" id="SSF55729">
    <property type="entry name" value="Acyl-CoA N-acyltransferases (Nat)"/>
    <property type="match status" value="1"/>
</dbReference>
<evidence type="ECO:0000313" key="4">
    <source>
        <dbReference type="Proteomes" id="UP001181693"/>
    </source>
</evidence>
<reference evidence="3" key="1">
    <citation type="thesis" date="2020" institute="ProQuest LLC" country="789 East Eisenhower Parkway, Ann Arbor, MI, USA">
        <title>Comparative Genomics and Chromosome Evolution.</title>
        <authorList>
            <person name="Mudd A.B."/>
        </authorList>
    </citation>
    <scope>NUCLEOTIDE SEQUENCE</scope>
    <source>
        <strain evidence="3">1538</strain>
        <tissue evidence="3">Blood</tissue>
    </source>
</reference>
<protein>
    <recommendedName>
        <fullName evidence="2">N-acetyltransferase domain-containing protein</fullName>
    </recommendedName>
</protein>
<keyword evidence="1" id="KW-0808">Transferase</keyword>
<comment type="caution">
    <text evidence="3">The sequence shown here is derived from an EMBL/GenBank/DDBJ whole genome shotgun (WGS) entry which is preliminary data.</text>
</comment>
<keyword evidence="4" id="KW-1185">Reference proteome</keyword>
<dbReference type="CDD" id="cd04301">
    <property type="entry name" value="NAT_SF"/>
    <property type="match status" value="1"/>
</dbReference>
<dbReference type="Proteomes" id="UP001181693">
    <property type="component" value="Unassembled WGS sequence"/>
</dbReference>
<evidence type="ECO:0000256" key="1">
    <source>
        <dbReference type="ARBA" id="ARBA00022679"/>
    </source>
</evidence>
<accession>A0AAV3AYX9</accession>
<dbReference type="InterPro" id="IPR000182">
    <property type="entry name" value="GNAT_dom"/>
</dbReference>
<dbReference type="EMBL" id="DYDO01000003">
    <property type="protein sequence ID" value="DBA29522.1"/>
    <property type="molecule type" value="Genomic_DNA"/>
</dbReference>
<dbReference type="Gene3D" id="3.40.630.30">
    <property type="match status" value="1"/>
</dbReference>
<proteinExistence type="predicted"/>